<comment type="caution">
    <text evidence="2">The sequence shown here is derived from an EMBL/GenBank/DDBJ whole genome shotgun (WGS) entry which is preliminary data.</text>
</comment>
<evidence type="ECO:0000313" key="3">
    <source>
        <dbReference type="Proteomes" id="UP000537260"/>
    </source>
</evidence>
<dbReference type="Proteomes" id="UP000537260">
    <property type="component" value="Unassembled WGS sequence"/>
</dbReference>
<name>A0A7Z0ECB9_9MICO</name>
<sequence length="53" mass="5715">MLSTPHLPAPNVMRPNGAQRPRESASLTGKVYSQLPRTRAPLNAAFGTAQIRS</sequence>
<protein>
    <submittedName>
        <fullName evidence="2">Uncharacterized protein</fullName>
    </submittedName>
</protein>
<evidence type="ECO:0000256" key="1">
    <source>
        <dbReference type="SAM" id="MobiDB-lite"/>
    </source>
</evidence>
<evidence type="ECO:0000313" key="2">
    <source>
        <dbReference type="EMBL" id="NYJ18565.1"/>
    </source>
</evidence>
<gene>
    <name evidence="2" type="ORF">HNR05_000356</name>
</gene>
<feature type="region of interest" description="Disordered" evidence="1">
    <location>
        <begin position="1"/>
        <end position="27"/>
    </location>
</feature>
<reference evidence="2 3" key="1">
    <citation type="submission" date="2020-07" db="EMBL/GenBank/DDBJ databases">
        <title>Sequencing the genomes of 1000 actinobacteria strains.</title>
        <authorList>
            <person name="Klenk H.-P."/>
        </authorList>
    </citation>
    <scope>NUCLEOTIDE SEQUENCE [LARGE SCALE GENOMIC DNA]</scope>
    <source>
        <strain evidence="2 3">LI1</strain>
    </source>
</reference>
<keyword evidence="3" id="KW-1185">Reference proteome</keyword>
<accession>A0A7Z0ECB9</accession>
<proteinExistence type="predicted"/>
<dbReference type="EMBL" id="JACCFM010000001">
    <property type="protein sequence ID" value="NYJ18565.1"/>
    <property type="molecule type" value="Genomic_DNA"/>
</dbReference>
<organism evidence="2 3">
    <name type="scientific">Glaciibacter psychrotolerans</name>
    <dbReference type="NCBI Taxonomy" id="670054"/>
    <lineage>
        <taxon>Bacteria</taxon>
        <taxon>Bacillati</taxon>
        <taxon>Actinomycetota</taxon>
        <taxon>Actinomycetes</taxon>
        <taxon>Micrococcales</taxon>
        <taxon>Microbacteriaceae</taxon>
        <taxon>Glaciibacter</taxon>
    </lineage>
</organism>
<dbReference type="AlphaFoldDB" id="A0A7Z0ECB9"/>